<evidence type="ECO:0000313" key="1">
    <source>
        <dbReference type="EMBL" id="KAL0271405.1"/>
    </source>
</evidence>
<protein>
    <submittedName>
        <fullName evidence="1">Uncharacterized protein</fullName>
    </submittedName>
</protein>
<name>A0AAW2HPP7_9NEOP</name>
<dbReference type="AlphaFoldDB" id="A0AAW2HPP7"/>
<dbReference type="EMBL" id="JARGDH010000004">
    <property type="protein sequence ID" value="KAL0271405.1"/>
    <property type="molecule type" value="Genomic_DNA"/>
</dbReference>
<organism evidence="1">
    <name type="scientific">Menopon gallinae</name>
    <name type="common">poultry shaft louse</name>
    <dbReference type="NCBI Taxonomy" id="328185"/>
    <lineage>
        <taxon>Eukaryota</taxon>
        <taxon>Metazoa</taxon>
        <taxon>Ecdysozoa</taxon>
        <taxon>Arthropoda</taxon>
        <taxon>Hexapoda</taxon>
        <taxon>Insecta</taxon>
        <taxon>Pterygota</taxon>
        <taxon>Neoptera</taxon>
        <taxon>Paraneoptera</taxon>
        <taxon>Psocodea</taxon>
        <taxon>Troctomorpha</taxon>
        <taxon>Phthiraptera</taxon>
        <taxon>Amblycera</taxon>
        <taxon>Menoponidae</taxon>
        <taxon>Menopon</taxon>
    </lineage>
</organism>
<sequence length="117" mass="13989">MFIEYFVWKMKDDASGFFRWKRLGIKWYSFESGCTPWSQSGQERLPHTPEVQYFRRLLPPTAEEQELLKKQPHLIPVGILSSCRLLPSFPSYLPFFLFCIPDRRFLPPLLSRLPVFY</sequence>
<gene>
    <name evidence="1" type="ORF">PYX00_008509</name>
</gene>
<proteinExistence type="predicted"/>
<accession>A0AAW2HPP7</accession>
<reference evidence="1" key="1">
    <citation type="journal article" date="2024" name="Gigascience">
        <title>Chromosome-level genome of the poultry shaft louse Menopon gallinae provides insight into the host-switching and adaptive evolution of parasitic lice.</title>
        <authorList>
            <person name="Xu Y."/>
            <person name="Ma L."/>
            <person name="Liu S."/>
            <person name="Liang Y."/>
            <person name="Liu Q."/>
            <person name="He Z."/>
            <person name="Tian L."/>
            <person name="Duan Y."/>
            <person name="Cai W."/>
            <person name="Li H."/>
            <person name="Song F."/>
        </authorList>
    </citation>
    <scope>NUCLEOTIDE SEQUENCE</scope>
    <source>
        <strain evidence="1">Cailab_2023a</strain>
    </source>
</reference>
<comment type="caution">
    <text evidence="1">The sequence shown here is derived from an EMBL/GenBank/DDBJ whole genome shotgun (WGS) entry which is preliminary data.</text>
</comment>